<organism evidence="2">
    <name type="scientific">Lotharella oceanica</name>
    <dbReference type="NCBI Taxonomy" id="641309"/>
    <lineage>
        <taxon>Eukaryota</taxon>
        <taxon>Sar</taxon>
        <taxon>Rhizaria</taxon>
        <taxon>Cercozoa</taxon>
        <taxon>Chlorarachniophyceae</taxon>
        <taxon>Lotharella</taxon>
    </lineage>
</organism>
<name>A0A7S2TY00_9EUKA</name>
<sequence>MITTKPTTFNQIVVLFTAFVALITVYELSYSNKVAQMLKGVSSTMHHASLLHLACKDPTGDMEFEMYDFVQRKGKKTHPETLFLNCKKGYKPKSTFRRGEITCWTGVCIVYYYTRPFTYPSIHHITGYYIYYRDI</sequence>
<keyword evidence="1" id="KW-0812">Transmembrane</keyword>
<protein>
    <submittedName>
        <fullName evidence="2">Uncharacterized protein</fullName>
    </submittedName>
</protein>
<keyword evidence="1" id="KW-0472">Membrane</keyword>
<gene>
    <name evidence="2" type="ORF">LSP00402_LOCUS17006</name>
</gene>
<evidence type="ECO:0000256" key="1">
    <source>
        <dbReference type="SAM" id="Phobius"/>
    </source>
</evidence>
<dbReference type="EMBL" id="HBHP01027471">
    <property type="protein sequence ID" value="CAD9773015.1"/>
    <property type="molecule type" value="Transcribed_RNA"/>
</dbReference>
<feature type="transmembrane region" description="Helical" evidence="1">
    <location>
        <begin position="12"/>
        <end position="30"/>
    </location>
</feature>
<accession>A0A7S2TY00</accession>
<keyword evidence="1" id="KW-1133">Transmembrane helix</keyword>
<dbReference type="AlphaFoldDB" id="A0A7S2TY00"/>
<evidence type="ECO:0000313" key="2">
    <source>
        <dbReference type="EMBL" id="CAD9773015.1"/>
    </source>
</evidence>
<proteinExistence type="predicted"/>
<reference evidence="2" key="1">
    <citation type="submission" date="2021-01" db="EMBL/GenBank/DDBJ databases">
        <authorList>
            <person name="Corre E."/>
            <person name="Pelletier E."/>
            <person name="Niang G."/>
            <person name="Scheremetjew M."/>
            <person name="Finn R."/>
            <person name="Kale V."/>
            <person name="Holt S."/>
            <person name="Cochrane G."/>
            <person name="Meng A."/>
            <person name="Brown T."/>
            <person name="Cohen L."/>
        </authorList>
    </citation>
    <scope>NUCLEOTIDE SEQUENCE</scope>
    <source>
        <strain evidence="2">CCMP622</strain>
    </source>
</reference>